<evidence type="ECO:0008006" key="4">
    <source>
        <dbReference type="Google" id="ProtNLM"/>
    </source>
</evidence>
<name>A0A6A4NUC0_LUPAL</name>
<accession>A0A6A4NUC0</accession>
<feature type="region of interest" description="Disordered" evidence="1">
    <location>
        <begin position="73"/>
        <end position="121"/>
    </location>
</feature>
<protein>
    <recommendedName>
        <fullName evidence="4">Syringolide-induced protein 14-1-1</fullName>
    </recommendedName>
</protein>
<organism evidence="2 3">
    <name type="scientific">Lupinus albus</name>
    <name type="common">White lupine</name>
    <name type="synonym">Lupinus termis</name>
    <dbReference type="NCBI Taxonomy" id="3870"/>
    <lineage>
        <taxon>Eukaryota</taxon>
        <taxon>Viridiplantae</taxon>
        <taxon>Streptophyta</taxon>
        <taxon>Embryophyta</taxon>
        <taxon>Tracheophyta</taxon>
        <taxon>Spermatophyta</taxon>
        <taxon>Magnoliopsida</taxon>
        <taxon>eudicotyledons</taxon>
        <taxon>Gunneridae</taxon>
        <taxon>Pentapetalae</taxon>
        <taxon>rosids</taxon>
        <taxon>fabids</taxon>
        <taxon>Fabales</taxon>
        <taxon>Fabaceae</taxon>
        <taxon>Papilionoideae</taxon>
        <taxon>50 kb inversion clade</taxon>
        <taxon>genistoids sensu lato</taxon>
        <taxon>core genistoids</taxon>
        <taxon>Genisteae</taxon>
        <taxon>Lupinus</taxon>
    </lineage>
</organism>
<evidence type="ECO:0000313" key="3">
    <source>
        <dbReference type="Proteomes" id="UP000447434"/>
    </source>
</evidence>
<keyword evidence="3" id="KW-1185">Reference proteome</keyword>
<evidence type="ECO:0000313" key="2">
    <source>
        <dbReference type="EMBL" id="KAE9592661.1"/>
    </source>
</evidence>
<proteinExistence type="predicted"/>
<dbReference type="EMBL" id="WOCE01000019">
    <property type="protein sequence ID" value="KAE9592661.1"/>
    <property type="molecule type" value="Genomic_DNA"/>
</dbReference>
<dbReference type="PANTHER" id="PTHR34779:SF1">
    <property type="entry name" value="OS09G0542900 PROTEIN"/>
    <property type="match status" value="1"/>
</dbReference>
<dbReference type="Proteomes" id="UP000447434">
    <property type="component" value="Chromosome 19"/>
</dbReference>
<dbReference type="InterPro" id="IPR038796">
    <property type="entry name" value="At1g76070-like"/>
</dbReference>
<dbReference type="AlphaFoldDB" id="A0A6A4NUC0"/>
<evidence type="ECO:0000256" key="1">
    <source>
        <dbReference type="SAM" id="MobiDB-lite"/>
    </source>
</evidence>
<gene>
    <name evidence="2" type="ORF">Lalb_Chr19g0131611</name>
</gene>
<feature type="compositionally biased region" description="Basic and acidic residues" evidence="1">
    <location>
        <begin position="103"/>
        <end position="113"/>
    </location>
</feature>
<dbReference type="PANTHER" id="PTHR34779">
    <property type="entry name" value="OS09G0542900 PROTEIN"/>
    <property type="match status" value="1"/>
</dbReference>
<dbReference type="OrthoDB" id="1926132at2759"/>
<comment type="caution">
    <text evidence="2">The sequence shown here is derived from an EMBL/GenBank/DDBJ whole genome shotgun (WGS) entry which is preliminary data.</text>
</comment>
<reference evidence="3" key="1">
    <citation type="journal article" date="2020" name="Nat. Commun.">
        <title>Genome sequence of the cluster root forming white lupin.</title>
        <authorList>
            <person name="Hufnagel B."/>
            <person name="Marques A."/>
            <person name="Soriano A."/>
            <person name="Marques L."/>
            <person name="Divol F."/>
            <person name="Doumas P."/>
            <person name="Sallet E."/>
            <person name="Mancinotti D."/>
            <person name="Carrere S."/>
            <person name="Marande W."/>
            <person name="Arribat S."/>
            <person name="Keller J."/>
            <person name="Huneau C."/>
            <person name="Blein T."/>
            <person name="Aime D."/>
            <person name="Laguerre M."/>
            <person name="Taylor J."/>
            <person name="Schubert V."/>
            <person name="Nelson M."/>
            <person name="Geu-Flores F."/>
            <person name="Crespi M."/>
            <person name="Gallardo-Guerrero K."/>
            <person name="Delaux P.-M."/>
            <person name="Salse J."/>
            <person name="Berges H."/>
            <person name="Guyot R."/>
            <person name="Gouzy J."/>
            <person name="Peret B."/>
        </authorList>
    </citation>
    <scope>NUCLEOTIDE SEQUENCE [LARGE SCALE GENOMIC DNA]</scope>
    <source>
        <strain evidence="3">cv. Amiga</strain>
    </source>
</reference>
<sequence>MPSFTLLIKLSSTIINHYSYINTNIMIQFQQFSYPAIIIIMEKKQPKLKNKILSILPKAAAAVSVTFQNSPFSPRRDHKFRSDHNASKWHKGTKGFSGPMIPDEARRKPKDGGVETQEPTSPKISCIGQIKQKKKQIHKAKAKTMSLPTSDSTKENVFDDADDVGSEYSSTLKERDTDVIKKKHPPNKFQRMFFHAAKPKTGSRKKLAPDSSSVIGKETYFNKEVVSDRAPPMGDMRRFASGRETFANFDWTAQITPEEMDQRDCFTDVEEDENEVIIPFSAPILVSGGSGRYSDLNLQPRKEINIWKRRTMEPPRPLQLKPVLTAK</sequence>